<reference evidence="1 2" key="1">
    <citation type="journal article" date="2012" name="J. Bacteriol.">
        <title>Complete genome sequence of the broad-host-range strain Sinorhizobium fredii USDA257.</title>
        <authorList>
            <person name="Schuldes J."/>
            <person name="Rodriguez Orbegoso M."/>
            <person name="Schmeisser C."/>
            <person name="Krishnan H.B."/>
            <person name="Daniel R."/>
            <person name="Streit W.R."/>
        </authorList>
    </citation>
    <scope>NUCLEOTIDE SEQUENCE [LARGE SCALE GENOMIC DNA]</scope>
    <source>
        <strain evidence="1 2">USDA 257</strain>
    </source>
</reference>
<evidence type="ECO:0000313" key="2">
    <source>
        <dbReference type="Proteomes" id="UP000006180"/>
    </source>
</evidence>
<evidence type="ECO:0000313" key="1">
    <source>
        <dbReference type="EMBL" id="AFL53104.1"/>
    </source>
</evidence>
<organism evidence="1 2">
    <name type="scientific">Sinorhizobium fredii (strain USDA 257)</name>
    <dbReference type="NCBI Taxonomy" id="1185652"/>
    <lineage>
        <taxon>Bacteria</taxon>
        <taxon>Pseudomonadati</taxon>
        <taxon>Pseudomonadota</taxon>
        <taxon>Alphaproteobacteria</taxon>
        <taxon>Hyphomicrobiales</taxon>
        <taxon>Rhizobiaceae</taxon>
        <taxon>Sinorhizobium/Ensifer group</taxon>
        <taxon>Sinorhizobium</taxon>
    </lineage>
</organism>
<proteinExistence type="predicted"/>
<protein>
    <submittedName>
        <fullName evidence="1">Uncharacterized protein</fullName>
    </submittedName>
</protein>
<dbReference type="AlphaFoldDB" id="I3XB48"/>
<gene>
    <name evidence="1" type="ORF">USDA257_c45660</name>
</gene>
<dbReference type="PATRIC" id="fig|1185652.3.peg.4735"/>
<dbReference type="HOGENOM" id="CLU_3257897_0_0_5"/>
<dbReference type="KEGG" id="sfd:USDA257_c45660"/>
<name>I3XB48_SINF2</name>
<dbReference type="Proteomes" id="UP000006180">
    <property type="component" value="Chromosome"/>
</dbReference>
<accession>I3XB48</accession>
<sequence length="42" mass="4936">MGLPVATRHPLKRCEPMMLRRIASRRSKQWRMVWLGIAIAAF</sequence>
<dbReference type="EMBL" id="CP003563">
    <property type="protein sequence ID" value="AFL53104.1"/>
    <property type="molecule type" value="Genomic_DNA"/>
</dbReference>
<dbReference type="STRING" id="1185652.USDA257_c45660"/>